<protein>
    <submittedName>
        <fullName evidence="2">VOC family protein</fullName>
    </submittedName>
</protein>
<sequence>MKKLFLAAAAGLLAGCSVEHVPDDDTDALVSVEKDVTARLDYFELPAADPETVGKTRDFYADAFGWTFTDFGPDYSATTTGDTDVGLSGVTGDDAIDKPLPVIRVEDLEAALSDVEAAGGRIVRPIFAFPGGRRFHAVDPAGNEFAVYVVEEAEE</sequence>
<dbReference type="InterPro" id="IPR052164">
    <property type="entry name" value="Anthracycline_SecMetBiosynth"/>
</dbReference>
<evidence type="ECO:0000313" key="2">
    <source>
        <dbReference type="EMBL" id="MBW0144941.1"/>
    </source>
</evidence>
<feature type="domain" description="Glyoxalase/fosfomycin resistance/dioxygenase" evidence="1">
    <location>
        <begin position="41"/>
        <end position="146"/>
    </location>
</feature>
<dbReference type="PANTHER" id="PTHR33993:SF1">
    <property type="entry name" value="GLYOXALASE FAMILY PROTEIN"/>
    <property type="match status" value="1"/>
</dbReference>
<accession>A0ABS6V628</accession>
<organism evidence="2 3">
    <name type="scientific">Sphingomicrobium clamense</name>
    <dbReference type="NCBI Taxonomy" id="2851013"/>
    <lineage>
        <taxon>Bacteria</taxon>
        <taxon>Pseudomonadati</taxon>
        <taxon>Pseudomonadota</taxon>
        <taxon>Alphaproteobacteria</taxon>
        <taxon>Sphingomonadales</taxon>
        <taxon>Sphingomonadaceae</taxon>
        <taxon>Sphingomicrobium</taxon>
    </lineage>
</organism>
<dbReference type="Pfam" id="PF00903">
    <property type="entry name" value="Glyoxalase"/>
    <property type="match status" value="1"/>
</dbReference>
<dbReference type="Proteomes" id="UP000698028">
    <property type="component" value="Unassembled WGS sequence"/>
</dbReference>
<evidence type="ECO:0000259" key="1">
    <source>
        <dbReference type="Pfam" id="PF00903"/>
    </source>
</evidence>
<gene>
    <name evidence="2" type="ORF">KTQ36_06485</name>
</gene>
<dbReference type="CDD" id="cd07247">
    <property type="entry name" value="SgaA_N_like"/>
    <property type="match status" value="1"/>
</dbReference>
<dbReference type="RefSeq" id="WP_218632888.1">
    <property type="nucleotide sequence ID" value="NZ_JAHVAH010000001.1"/>
</dbReference>
<dbReference type="PROSITE" id="PS51257">
    <property type="entry name" value="PROKAR_LIPOPROTEIN"/>
    <property type="match status" value="1"/>
</dbReference>
<evidence type="ECO:0000313" key="3">
    <source>
        <dbReference type="Proteomes" id="UP000698028"/>
    </source>
</evidence>
<dbReference type="PANTHER" id="PTHR33993">
    <property type="entry name" value="GLYOXALASE-RELATED"/>
    <property type="match status" value="1"/>
</dbReference>
<name>A0ABS6V628_9SPHN</name>
<comment type="caution">
    <text evidence="2">The sequence shown here is derived from an EMBL/GenBank/DDBJ whole genome shotgun (WGS) entry which is preliminary data.</text>
</comment>
<keyword evidence="3" id="KW-1185">Reference proteome</keyword>
<dbReference type="EMBL" id="JAHVAH010000001">
    <property type="protein sequence ID" value="MBW0144941.1"/>
    <property type="molecule type" value="Genomic_DNA"/>
</dbReference>
<dbReference type="InterPro" id="IPR004360">
    <property type="entry name" value="Glyas_Fos-R_dOase_dom"/>
</dbReference>
<reference evidence="2 3" key="1">
    <citation type="submission" date="2021-07" db="EMBL/GenBank/DDBJ databases">
        <title>The draft genome sequence of Sphingomicrobium sp. B8.</title>
        <authorList>
            <person name="Mu L."/>
        </authorList>
    </citation>
    <scope>NUCLEOTIDE SEQUENCE [LARGE SCALE GENOMIC DNA]</scope>
    <source>
        <strain evidence="2 3">B8</strain>
    </source>
</reference>
<proteinExistence type="predicted"/>